<dbReference type="InterPro" id="IPR024187">
    <property type="entry name" value="Sig_transdc_resp-reg_cit/mal"/>
</dbReference>
<evidence type="ECO:0000256" key="3">
    <source>
        <dbReference type="ARBA" id="ARBA00022553"/>
    </source>
</evidence>
<keyword evidence="8 9" id="KW-0804">Transcription</keyword>
<evidence type="ECO:0000313" key="10">
    <source>
        <dbReference type="EMBL" id="PCM63539.1"/>
    </source>
</evidence>
<evidence type="ECO:0000256" key="2">
    <source>
        <dbReference type="ARBA" id="ARBA00022490"/>
    </source>
</evidence>
<dbReference type="RefSeq" id="WP_096833410.1">
    <property type="nucleotide sequence ID" value="NZ_CABGZD010000001.1"/>
</dbReference>
<sequence length="238" mass="27159">MFNVLIVDDDPMVAELNQLFISRVADFHCCGVAATIADAKAMLSHLAQVDLLLLDVYMHQESGLDLLPALRAEGRNIDVIMMTSAADALTVQTALRYGVVDYLIKPFQLSRFEEALRTWRNKRDAKQAKSCYAQADIDTLLRRRVLQQDGPRRLPKGLTPQTLRLVCRWIIAHQARDFSTNELAAALQISRVSCRKYLIWLEQINVLFTSNHYGITGRPEYRYRLVAESVMLLTQYSQ</sequence>
<dbReference type="Pfam" id="PF00072">
    <property type="entry name" value="Response_reg"/>
    <property type="match status" value="1"/>
</dbReference>
<keyword evidence="5 9" id="KW-0805">Transcription regulation</keyword>
<name>A0A2A5MRM7_9ENTR</name>
<dbReference type="Gene3D" id="3.40.50.2300">
    <property type="match status" value="1"/>
</dbReference>
<dbReference type="GO" id="GO:0003700">
    <property type="term" value="F:DNA-binding transcription factor activity"/>
    <property type="evidence" value="ECO:0007669"/>
    <property type="project" value="InterPro"/>
</dbReference>
<dbReference type="PANTHER" id="PTHR45526:SF1">
    <property type="entry name" value="TRANSCRIPTIONAL REGULATORY PROTEIN DCUR-RELATED"/>
    <property type="match status" value="1"/>
</dbReference>
<evidence type="ECO:0000256" key="6">
    <source>
        <dbReference type="ARBA" id="ARBA00023125"/>
    </source>
</evidence>
<evidence type="ECO:0000256" key="5">
    <source>
        <dbReference type="ARBA" id="ARBA00023015"/>
    </source>
</evidence>
<evidence type="ECO:0000256" key="9">
    <source>
        <dbReference type="PIRNR" id="PIRNR006171"/>
    </source>
</evidence>
<evidence type="ECO:0000256" key="1">
    <source>
        <dbReference type="ARBA" id="ARBA00004496"/>
    </source>
</evidence>
<dbReference type="CDD" id="cd19925">
    <property type="entry name" value="REC_citrate_TCS"/>
    <property type="match status" value="1"/>
</dbReference>
<dbReference type="InterPro" id="IPR011006">
    <property type="entry name" value="CheY-like_superfamily"/>
</dbReference>
<evidence type="ECO:0000256" key="8">
    <source>
        <dbReference type="ARBA" id="ARBA00023163"/>
    </source>
</evidence>
<reference evidence="10 11" key="1">
    <citation type="submission" date="2017-09" db="EMBL/GenBank/DDBJ databases">
        <title>Mdr eskape-Ghana.</title>
        <authorList>
            <person name="Agyepong N."/>
            <person name="Janice J."/>
            <person name="Samuelsen O."/>
            <person name="Owusu-Ofori A."/>
            <person name="Sundsfjord A."/>
            <person name="Essack S."/>
            <person name="Pedersen T."/>
        </authorList>
    </citation>
    <scope>NUCLEOTIDE SEQUENCE [LARGE SCALE GENOMIC DNA]</scope>
    <source>
        <strain evidence="10 11">46</strain>
    </source>
</reference>
<dbReference type="PROSITE" id="PS50110">
    <property type="entry name" value="RESPONSE_REGULATORY"/>
    <property type="match status" value="1"/>
</dbReference>
<dbReference type="GO" id="GO:0005737">
    <property type="term" value="C:cytoplasm"/>
    <property type="evidence" value="ECO:0007669"/>
    <property type="project" value="UniProtKB-SubCell"/>
</dbReference>
<dbReference type="AlphaFoldDB" id="A0A2A5MRM7"/>
<dbReference type="Proteomes" id="UP000217648">
    <property type="component" value="Unassembled WGS sequence"/>
</dbReference>
<keyword evidence="2 9" id="KW-0963">Cytoplasm</keyword>
<dbReference type="PIRSF" id="PIRSF006171">
    <property type="entry name" value="RR_citrat_malat"/>
    <property type="match status" value="1"/>
</dbReference>
<comment type="subcellular location">
    <subcellularLocation>
        <location evidence="1 9">Cytoplasm</location>
    </subcellularLocation>
</comment>
<dbReference type="EMBL" id="NXHG01000001">
    <property type="protein sequence ID" value="PCM63539.1"/>
    <property type="molecule type" value="Genomic_DNA"/>
</dbReference>
<keyword evidence="3" id="KW-0597">Phosphoprotein</keyword>
<comment type="caution">
    <text evidence="10">The sequence shown here is derived from an EMBL/GenBank/DDBJ whole genome shotgun (WGS) entry which is preliminary data.</text>
</comment>
<dbReference type="PANTHER" id="PTHR45526">
    <property type="entry name" value="TRANSCRIPTIONAL REGULATORY PROTEIN DPIA"/>
    <property type="match status" value="1"/>
</dbReference>
<accession>A0A2A5MRM7</accession>
<dbReference type="GO" id="GO:0003677">
    <property type="term" value="F:DNA binding"/>
    <property type="evidence" value="ECO:0007669"/>
    <property type="project" value="UniProtKB-KW"/>
</dbReference>
<dbReference type="SMART" id="SM00448">
    <property type="entry name" value="REC"/>
    <property type="match status" value="1"/>
</dbReference>
<evidence type="ECO:0000256" key="4">
    <source>
        <dbReference type="ARBA" id="ARBA00023012"/>
    </source>
</evidence>
<dbReference type="NCBIfam" id="NF007750">
    <property type="entry name" value="PRK10430.1"/>
    <property type="match status" value="1"/>
</dbReference>
<dbReference type="STRING" id="1463164.KQS06HV_91308"/>
<dbReference type="GO" id="GO:0000156">
    <property type="term" value="F:phosphorelay response regulator activity"/>
    <property type="evidence" value="ECO:0007669"/>
    <property type="project" value="TreeGrafter"/>
</dbReference>
<dbReference type="SUPFAM" id="SSF52172">
    <property type="entry name" value="CheY-like"/>
    <property type="match status" value="1"/>
</dbReference>
<organism evidence="10 11">
    <name type="scientific">Klebsiella quasipneumoniae</name>
    <dbReference type="NCBI Taxonomy" id="1463165"/>
    <lineage>
        <taxon>Bacteria</taxon>
        <taxon>Pseudomonadati</taxon>
        <taxon>Pseudomonadota</taxon>
        <taxon>Gammaproteobacteria</taxon>
        <taxon>Enterobacterales</taxon>
        <taxon>Enterobacteriaceae</taxon>
        <taxon>Klebsiella/Raoultella group</taxon>
        <taxon>Klebsiella</taxon>
        <taxon>Klebsiella pneumoniae complex</taxon>
    </lineage>
</organism>
<evidence type="ECO:0000256" key="7">
    <source>
        <dbReference type="ARBA" id="ARBA00023159"/>
    </source>
</evidence>
<dbReference type="InterPro" id="IPR051271">
    <property type="entry name" value="2C-system_Tx_regulators"/>
</dbReference>
<gene>
    <name evidence="10" type="ORF">CP911_03040</name>
</gene>
<evidence type="ECO:0000313" key="11">
    <source>
        <dbReference type="Proteomes" id="UP000217648"/>
    </source>
</evidence>
<dbReference type="InterPro" id="IPR001789">
    <property type="entry name" value="Sig_transdc_resp-reg_receiver"/>
</dbReference>
<protein>
    <recommendedName>
        <fullName evidence="9">Transcriptional regulatory protein</fullName>
    </recommendedName>
</protein>
<keyword evidence="4 9" id="KW-0902">Two-component regulatory system</keyword>
<keyword evidence="6 9" id="KW-0238">DNA-binding</keyword>
<proteinExistence type="predicted"/>
<keyword evidence="7 9" id="KW-0010">Activator</keyword>